<dbReference type="EMBL" id="CP015220">
    <property type="protein sequence ID" value="AMY22783.1"/>
    <property type="molecule type" value="Genomic_DNA"/>
</dbReference>
<dbReference type="InterPro" id="IPR041581">
    <property type="entry name" value="Glyoxalase_6"/>
</dbReference>
<reference evidence="2 3" key="1">
    <citation type="journal article" date="2016" name="Genome Announc.">
        <title>Complete Genome and Plasmid Sequences for Rhodococcus fascians D188 and Draft Sequences for Rhodococcus Isolates PBTS 1 and PBTS 2.</title>
        <authorList>
            <person name="Stamler R.A."/>
            <person name="Vereecke D."/>
            <person name="Zhang Y."/>
            <person name="Schilkey F."/>
            <person name="Devitt N."/>
            <person name="Randall J.J."/>
        </authorList>
    </citation>
    <scope>NUCLEOTIDE SEQUENCE [LARGE SCALE GENOMIC DNA]</scope>
    <source>
        <strain evidence="2 3">PBTS2</strain>
    </source>
</reference>
<evidence type="ECO:0000313" key="2">
    <source>
        <dbReference type="EMBL" id="AMY22783.1"/>
    </source>
</evidence>
<dbReference type="KEGG" id="rhs:A3Q41_01475"/>
<keyword evidence="3" id="KW-1185">Reference proteome</keyword>
<feature type="domain" description="VOC" evidence="1">
    <location>
        <begin position="8"/>
        <end position="121"/>
    </location>
</feature>
<dbReference type="InterPro" id="IPR037523">
    <property type="entry name" value="VOC_core"/>
</dbReference>
<protein>
    <recommendedName>
        <fullName evidence="1">VOC domain-containing protein</fullName>
    </recommendedName>
</protein>
<dbReference type="AlphaFoldDB" id="A0A143QHZ8"/>
<dbReference type="Proteomes" id="UP000076038">
    <property type="component" value="Chromosome"/>
</dbReference>
<sequence length="125" mass="13395">MNDAPVATLKMVTLDCGDPGASATFWSALLGWTVVHAEKDYAMLQGPSSALGFGRVENYQRPGWPNTQGSKQFHFDLAVDDLDAATEAAVHLGAIVPDEQPGETWRVLLDPAGHPFCLTNAANWG</sequence>
<evidence type="ECO:0000259" key="1">
    <source>
        <dbReference type="PROSITE" id="PS51819"/>
    </source>
</evidence>
<dbReference type="PANTHER" id="PTHR35908:SF1">
    <property type="entry name" value="CONSERVED PROTEIN"/>
    <property type="match status" value="1"/>
</dbReference>
<proteinExistence type="predicted"/>
<dbReference type="SUPFAM" id="SSF54593">
    <property type="entry name" value="Glyoxalase/Bleomycin resistance protein/Dihydroxybiphenyl dioxygenase"/>
    <property type="match status" value="1"/>
</dbReference>
<dbReference type="RefSeq" id="WP_048319063.1">
    <property type="nucleotide sequence ID" value="NZ_CP015220.1"/>
</dbReference>
<dbReference type="Pfam" id="PF18029">
    <property type="entry name" value="Glyoxalase_6"/>
    <property type="match status" value="1"/>
</dbReference>
<dbReference type="InterPro" id="IPR029068">
    <property type="entry name" value="Glyas_Bleomycin-R_OHBP_Dase"/>
</dbReference>
<dbReference type="OrthoDB" id="1645442at2"/>
<dbReference type="Gene3D" id="3.10.180.10">
    <property type="entry name" value="2,3-Dihydroxybiphenyl 1,2-Dioxygenase, domain 1"/>
    <property type="match status" value="1"/>
</dbReference>
<dbReference type="PANTHER" id="PTHR35908">
    <property type="entry name" value="HYPOTHETICAL FUSION PROTEIN"/>
    <property type="match status" value="1"/>
</dbReference>
<reference evidence="3" key="2">
    <citation type="submission" date="2016-04" db="EMBL/GenBank/DDBJ databases">
        <title>Complete Genome and Plasmid Sequences for Rhodococcus fascians D188 and Draft Sequences for Rhodococcus spp. Isolates PBTS 1 and PBTS 2.</title>
        <authorList>
            <person name="Stamer R."/>
            <person name="Vereecke D."/>
            <person name="Zhang Y."/>
            <person name="Schilkey F."/>
            <person name="Devitt N."/>
            <person name="Randall J."/>
        </authorList>
    </citation>
    <scope>NUCLEOTIDE SEQUENCE [LARGE SCALE GENOMIC DNA]</scope>
    <source>
        <strain evidence="3">PBTS2</strain>
    </source>
</reference>
<organism evidence="2 3">
    <name type="scientific">Rhodococcoides fascians</name>
    <name type="common">Rhodococcus fascians</name>
    <dbReference type="NCBI Taxonomy" id="1828"/>
    <lineage>
        <taxon>Bacteria</taxon>
        <taxon>Bacillati</taxon>
        <taxon>Actinomycetota</taxon>
        <taxon>Actinomycetes</taxon>
        <taxon>Mycobacteriales</taxon>
        <taxon>Nocardiaceae</taxon>
        <taxon>Rhodococcoides</taxon>
    </lineage>
</organism>
<evidence type="ECO:0000313" key="3">
    <source>
        <dbReference type="Proteomes" id="UP000076038"/>
    </source>
</evidence>
<dbReference type="CDD" id="cd06587">
    <property type="entry name" value="VOC"/>
    <property type="match status" value="1"/>
</dbReference>
<gene>
    <name evidence="2" type="ORF">A3Q41_01475</name>
</gene>
<dbReference type="PATRIC" id="fig|1653479.3.peg.1495"/>
<accession>A0A143QHZ8</accession>
<dbReference type="PROSITE" id="PS51819">
    <property type="entry name" value="VOC"/>
    <property type="match status" value="1"/>
</dbReference>
<name>A0A143QHZ8_RHOFA</name>